<keyword evidence="9" id="KW-1185">Reference proteome</keyword>
<feature type="non-terminal residue" evidence="8">
    <location>
        <position position="1"/>
    </location>
</feature>
<evidence type="ECO:0000256" key="3">
    <source>
        <dbReference type="ARBA" id="ARBA00022989"/>
    </source>
</evidence>
<dbReference type="InterPro" id="IPR052337">
    <property type="entry name" value="SAT4-like"/>
</dbReference>
<dbReference type="InterPro" id="IPR049326">
    <property type="entry name" value="Rhodopsin_dom_fungi"/>
</dbReference>
<keyword evidence="2 6" id="KW-0812">Transmembrane</keyword>
<keyword evidence="4 6" id="KW-0472">Membrane</keyword>
<feature type="transmembrane region" description="Helical" evidence="6">
    <location>
        <begin position="62"/>
        <end position="89"/>
    </location>
</feature>
<feature type="transmembrane region" description="Helical" evidence="6">
    <location>
        <begin position="144"/>
        <end position="169"/>
    </location>
</feature>
<comment type="subcellular location">
    <subcellularLocation>
        <location evidence="1">Membrane</location>
        <topology evidence="1">Multi-pass membrane protein</topology>
    </subcellularLocation>
</comment>
<feature type="domain" description="Rhodopsin" evidence="7">
    <location>
        <begin position="4"/>
        <end position="244"/>
    </location>
</feature>
<proteinExistence type="inferred from homology"/>
<feature type="transmembrane region" description="Helical" evidence="6">
    <location>
        <begin position="101"/>
        <end position="124"/>
    </location>
</feature>
<sequence length="254" mass="28194">VLCLRLYTRLHIVRKGLGADDLMICVAMALSLVFIGVSFKVGQYGLGIHLWNVPASEWSPHFLLWEIISSAVWAVAVTSSKISILLLYLRLSVEQNMRHIIYGLFFMVVAYSLTSVFTLMVGCIPPAASWDVSITDATCIDRDAAIYATSIMNICTDFVILILPIKMFLGLQMAKRQKIALIGLFITGGFVCVTAVVRTVLLAPLFDSADYTWNVVDQYVWCFIEINTGIVCACISTLKPFFSRHMSFLLGGSQ</sequence>
<dbReference type="AlphaFoldDB" id="A0A9P4YAV7"/>
<comment type="caution">
    <text evidence="8">The sequence shown here is derived from an EMBL/GenBank/DDBJ whole genome shotgun (WGS) entry which is preliminary data.</text>
</comment>
<evidence type="ECO:0000313" key="9">
    <source>
        <dbReference type="Proteomes" id="UP000803844"/>
    </source>
</evidence>
<protein>
    <recommendedName>
        <fullName evidence="7">Rhodopsin domain-containing protein</fullName>
    </recommendedName>
</protein>
<name>A0A9P4YAV7_CRYP1</name>
<dbReference type="RefSeq" id="XP_040780619.1">
    <property type="nucleotide sequence ID" value="XM_040915417.1"/>
</dbReference>
<dbReference type="GO" id="GO:0016020">
    <property type="term" value="C:membrane"/>
    <property type="evidence" value="ECO:0007669"/>
    <property type="project" value="UniProtKB-SubCell"/>
</dbReference>
<evidence type="ECO:0000256" key="4">
    <source>
        <dbReference type="ARBA" id="ARBA00023136"/>
    </source>
</evidence>
<accession>A0A9P4YAV7</accession>
<gene>
    <name evidence="8" type="ORF">M406DRAFT_17130</name>
</gene>
<dbReference type="EMBL" id="MU032344">
    <property type="protein sequence ID" value="KAF3769658.1"/>
    <property type="molecule type" value="Genomic_DNA"/>
</dbReference>
<feature type="non-terminal residue" evidence="8">
    <location>
        <position position="254"/>
    </location>
</feature>
<dbReference type="Proteomes" id="UP000803844">
    <property type="component" value="Unassembled WGS sequence"/>
</dbReference>
<dbReference type="PANTHER" id="PTHR33048:SF124">
    <property type="entry name" value="INTEGRAL MEMBRANE PROTEIN"/>
    <property type="match status" value="1"/>
</dbReference>
<organism evidence="8 9">
    <name type="scientific">Cryphonectria parasitica (strain ATCC 38755 / EP155)</name>
    <dbReference type="NCBI Taxonomy" id="660469"/>
    <lineage>
        <taxon>Eukaryota</taxon>
        <taxon>Fungi</taxon>
        <taxon>Dikarya</taxon>
        <taxon>Ascomycota</taxon>
        <taxon>Pezizomycotina</taxon>
        <taxon>Sordariomycetes</taxon>
        <taxon>Sordariomycetidae</taxon>
        <taxon>Diaporthales</taxon>
        <taxon>Cryphonectriaceae</taxon>
        <taxon>Cryphonectria-Endothia species complex</taxon>
        <taxon>Cryphonectria</taxon>
    </lineage>
</organism>
<keyword evidence="3 6" id="KW-1133">Transmembrane helix</keyword>
<dbReference type="Pfam" id="PF20684">
    <property type="entry name" value="Fung_rhodopsin"/>
    <property type="match status" value="1"/>
</dbReference>
<evidence type="ECO:0000256" key="1">
    <source>
        <dbReference type="ARBA" id="ARBA00004141"/>
    </source>
</evidence>
<evidence type="ECO:0000256" key="6">
    <source>
        <dbReference type="SAM" id="Phobius"/>
    </source>
</evidence>
<evidence type="ECO:0000313" key="8">
    <source>
        <dbReference type="EMBL" id="KAF3769658.1"/>
    </source>
</evidence>
<reference evidence="8" key="1">
    <citation type="journal article" date="2020" name="Phytopathology">
        <title>Genome sequence of the chestnut blight fungus Cryphonectria parasitica EP155: A fundamental resource for an archetypical invasive plant pathogen.</title>
        <authorList>
            <person name="Crouch J.A."/>
            <person name="Dawe A."/>
            <person name="Aerts A."/>
            <person name="Barry K."/>
            <person name="Churchill A.C.L."/>
            <person name="Grimwood J."/>
            <person name="Hillman B."/>
            <person name="Milgroom M.G."/>
            <person name="Pangilinan J."/>
            <person name="Smith M."/>
            <person name="Salamov A."/>
            <person name="Schmutz J."/>
            <person name="Yadav J."/>
            <person name="Grigoriev I.V."/>
            <person name="Nuss D."/>
        </authorList>
    </citation>
    <scope>NUCLEOTIDE SEQUENCE</scope>
    <source>
        <strain evidence="8">EP155</strain>
    </source>
</reference>
<dbReference type="GeneID" id="63832546"/>
<evidence type="ECO:0000256" key="5">
    <source>
        <dbReference type="ARBA" id="ARBA00038359"/>
    </source>
</evidence>
<dbReference type="OrthoDB" id="444631at2759"/>
<feature type="transmembrane region" description="Helical" evidence="6">
    <location>
        <begin position="218"/>
        <end position="238"/>
    </location>
</feature>
<feature type="transmembrane region" description="Helical" evidence="6">
    <location>
        <begin position="21"/>
        <end position="42"/>
    </location>
</feature>
<feature type="transmembrane region" description="Helical" evidence="6">
    <location>
        <begin position="181"/>
        <end position="206"/>
    </location>
</feature>
<dbReference type="PANTHER" id="PTHR33048">
    <property type="entry name" value="PTH11-LIKE INTEGRAL MEMBRANE PROTEIN (AFU_ORTHOLOGUE AFUA_5G11245)"/>
    <property type="match status" value="1"/>
</dbReference>
<evidence type="ECO:0000259" key="7">
    <source>
        <dbReference type="Pfam" id="PF20684"/>
    </source>
</evidence>
<comment type="similarity">
    <text evidence="5">Belongs to the SAT4 family.</text>
</comment>
<evidence type="ECO:0000256" key="2">
    <source>
        <dbReference type="ARBA" id="ARBA00022692"/>
    </source>
</evidence>